<accession>A0A3N4HTN6</accession>
<feature type="compositionally biased region" description="Low complexity" evidence="1">
    <location>
        <begin position="9"/>
        <end position="25"/>
    </location>
</feature>
<dbReference type="Proteomes" id="UP000275078">
    <property type="component" value="Unassembled WGS sequence"/>
</dbReference>
<evidence type="ECO:0000313" key="2">
    <source>
        <dbReference type="EMBL" id="RPA75160.1"/>
    </source>
</evidence>
<dbReference type="EMBL" id="ML119770">
    <property type="protein sequence ID" value="RPA75160.1"/>
    <property type="molecule type" value="Genomic_DNA"/>
</dbReference>
<proteinExistence type="predicted"/>
<name>A0A3N4HTN6_ASCIM</name>
<evidence type="ECO:0000256" key="1">
    <source>
        <dbReference type="SAM" id="MobiDB-lite"/>
    </source>
</evidence>
<dbReference type="OrthoDB" id="5371734at2759"/>
<sequence>MANPHPITAQSSAPPNSSNLPNADSTTHTSLSPNANSDSPKVIDSNSKAYRKDQMRYRSLTGLLGSLSISTSTDSELESTIFRRRSGAVPYTYTETNVPRKIAFLLNQHCEDIAVMPVRLGGSGNLYSLVVTSSARDREYQRKYPHLVLYEEEDDEGIGYTIKKAEVPEDAKDNLDQYLVDNWQQIPWHHHIGIFELLLKNALKIKPSESTIISKTHRVSMFQSYCFLTSYRKNQARLSRYPAGNAPKFIDLMKTFVSKELLNTRGARLPQSKVYPTKMLDQTLACYFSSEDMKAIHALSEHAFTPQERADHGFSQKRIFATTTCLDPTSTSVPIPNEVDIWVLLVEFVKVLVAALEQARYTYASLPETSPTHEDIQHFRKVIKAVSRFFNYLLYSSPLLKWIIEQWLCATLTNRYSKMVYASQSRRDLRKASEQLELTPGDENADEVSSPQTISGKIIKWLKLSFATYRYAAELGSITKYQLADFYAIGVTSSKGKELPLEPWKDTVREVYRICEGGKNWEKNATACISEVERRASTRFLEDRKWVAFTTINRNSDNRSPHCFTSIASLHLLSKVGHLPDPILKHSLPFIGASVPCCPLCAVIIESINEDLKQLKQPIIPLNKHPIPCGAALPTGLPKSIRNRILKKLSEMLYAAVPSGEWVRQAARERRGGR</sequence>
<keyword evidence="3" id="KW-1185">Reference proteome</keyword>
<dbReference type="AlphaFoldDB" id="A0A3N4HTN6"/>
<feature type="compositionally biased region" description="Polar residues" evidence="1">
    <location>
        <begin position="26"/>
        <end position="48"/>
    </location>
</feature>
<feature type="region of interest" description="Disordered" evidence="1">
    <location>
        <begin position="1"/>
        <end position="50"/>
    </location>
</feature>
<reference evidence="2 3" key="1">
    <citation type="journal article" date="2018" name="Nat. Ecol. Evol.">
        <title>Pezizomycetes genomes reveal the molecular basis of ectomycorrhizal truffle lifestyle.</title>
        <authorList>
            <person name="Murat C."/>
            <person name="Payen T."/>
            <person name="Noel B."/>
            <person name="Kuo A."/>
            <person name="Morin E."/>
            <person name="Chen J."/>
            <person name="Kohler A."/>
            <person name="Krizsan K."/>
            <person name="Balestrini R."/>
            <person name="Da Silva C."/>
            <person name="Montanini B."/>
            <person name="Hainaut M."/>
            <person name="Levati E."/>
            <person name="Barry K.W."/>
            <person name="Belfiori B."/>
            <person name="Cichocki N."/>
            <person name="Clum A."/>
            <person name="Dockter R.B."/>
            <person name="Fauchery L."/>
            <person name="Guy J."/>
            <person name="Iotti M."/>
            <person name="Le Tacon F."/>
            <person name="Lindquist E.A."/>
            <person name="Lipzen A."/>
            <person name="Malagnac F."/>
            <person name="Mello A."/>
            <person name="Molinier V."/>
            <person name="Miyauchi S."/>
            <person name="Poulain J."/>
            <person name="Riccioni C."/>
            <person name="Rubini A."/>
            <person name="Sitrit Y."/>
            <person name="Splivallo R."/>
            <person name="Traeger S."/>
            <person name="Wang M."/>
            <person name="Zifcakova L."/>
            <person name="Wipf D."/>
            <person name="Zambonelli A."/>
            <person name="Paolocci F."/>
            <person name="Nowrousian M."/>
            <person name="Ottonello S."/>
            <person name="Baldrian P."/>
            <person name="Spatafora J.W."/>
            <person name="Henrissat B."/>
            <person name="Nagy L.G."/>
            <person name="Aury J.M."/>
            <person name="Wincker P."/>
            <person name="Grigoriev I.V."/>
            <person name="Bonfante P."/>
            <person name="Martin F.M."/>
        </authorList>
    </citation>
    <scope>NUCLEOTIDE SEQUENCE [LARGE SCALE GENOMIC DNA]</scope>
    <source>
        <strain evidence="2 3">RN42</strain>
    </source>
</reference>
<organism evidence="2 3">
    <name type="scientific">Ascobolus immersus RN42</name>
    <dbReference type="NCBI Taxonomy" id="1160509"/>
    <lineage>
        <taxon>Eukaryota</taxon>
        <taxon>Fungi</taxon>
        <taxon>Dikarya</taxon>
        <taxon>Ascomycota</taxon>
        <taxon>Pezizomycotina</taxon>
        <taxon>Pezizomycetes</taxon>
        <taxon>Pezizales</taxon>
        <taxon>Ascobolaceae</taxon>
        <taxon>Ascobolus</taxon>
    </lineage>
</organism>
<protein>
    <submittedName>
        <fullName evidence="2">Uncharacterized protein</fullName>
    </submittedName>
</protein>
<gene>
    <name evidence="2" type="ORF">BJ508DRAFT_339163</name>
</gene>
<evidence type="ECO:0000313" key="3">
    <source>
        <dbReference type="Proteomes" id="UP000275078"/>
    </source>
</evidence>